<dbReference type="AlphaFoldDB" id="A0A285X7N1"/>
<dbReference type="RefSeq" id="WP_097056575.1">
    <property type="nucleotide sequence ID" value="NZ_OCMF01000003.1"/>
</dbReference>
<sequence>MIRKTTFLSLLITGSLLTGCKDKPEATKEIATEPVTFKQEAEAYLVKPAGDTIRHLKLEIADDDYQRETGLMYRQSMEADQGMLFIFENEEPRGFYMKNTHIPLDLIFLDSQNKIVSIAKDAKPESLETIPSNVPAQYVLEINGGLSDQWNLVVGDSLILNRD</sequence>
<keyword evidence="2" id="KW-1185">Reference proteome</keyword>
<evidence type="ECO:0000313" key="2">
    <source>
        <dbReference type="Proteomes" id="UP000219193"/>
    </source>
</evidence>
<dbReference type="InterPro" id="IPR003795">
    <property type="entry name" value="DUF192"/>
</dbReference>
<dbReference type="OrthoDB" id="5526466at2"/>
<dbReference type="Proteomes" id="UP000219193">
    <property type="component" value="Unassembled WGS sequence"/>
</dbReference>
<reference evidence="2" key="1">
    <citation type="submission" date="2017-09" db="EMBL/GenBank/DDBJ databases">
        <authorList>
            <person name="Varghese N."/>
            <person name="Submissions S."/>
        </authorList>
    </citation>
    <scope>NUCLEOTIDE SEQUENCE [LARGE SCALE GENOMIC DNA]</scope>
    <source>
        <strain evidence="2">CGMCC 1.12641</strain>
    </source>
</reference>
<name>A0A285X7N1_9FLAO</name>
<evidence type="ECO:0000313" key="1">
    <source>
        <dbReference type="EMBL" id="SOC80794.1"/>
    </source>
</evidence>
<gene>
    <name evidence="1" type="ORF">SAMN06296241_2351</name>
</gene>
<dbReference type="PANTHER" id="PTHR37953">
    <property type="entry name" value="UPF0127 PROTEIN MJ1496"/>
    <property type="match status" value="1"/>
</dbReference>
<dbReference type="PANTHER" id="PTHR37953:SF1">
    <property type="entry name" value="UPF0127 PROTEIN MJ1496"/>
    <property type="match status" value="1"/>
</dbReference>
<proteinExistence type="predicted"/>
<evidence type="ECO:0008006" key="3">
    <source>
        <dbReference type="Google" id="ProtNLM"/>
    </source>
</evidence>
<dbReference type="Gene3D" id="2.60.120.1140">
    <property type="entry name" value="Protein of unknown function DUF192"/>
    <property type="match status" value="1"/>
</dbReference>
<organism evidence="1 2">
    <name type="scientific">Salinimicrobium sediminis</name>
    <dbReference type="NCBI Taxonomy" id="1343891"/>
    <lineage>
        <taxon>Bacteria</taxon>
        <taxon>Pseudomonadati</taxon>
        <taxon>Bacteroidota</taxon>
        <taxon>Flavobacteriia</taxon>
        <taxon>Flavobacteriales</taxon>
        <taxon>Flavobacteriaceae</taxon>
        <taxon>Salinimicrobium</taxon>
    </lineage>
</organism>
<dbReference type="InterPro" id="IPR038695">
    <property type="entry name" value="Saro_0823-like_sf"/>
</dbReference>
<dbReference type="EMBL" id="OCMF01000003">
    <property type="protein sequence ID" value="SOC80794.1"/>
    <property type="molecule type" value="Genomic_DNA"/>
</dbReference>
<accession>A0A285X7N1</accession>
<dbReference type="PROSITE" id="PS51257">
    <property type="entry name" value="PROKAR_LIPOPROTEIN"/>
    <property type="match status" value="1"/>
</dbReference>
<dbReference type="Pfam" id="PF02643">
    <property type="entry name" value="DUF192"/>
    <property type="match status" value="1"/>
</dbReference>
<protein>
    <recommendedName>
        <fullName evidence="3">DUF192 domain-containing protein</fullName>
    </recommendedName>
</protein>